<dbReference type="Proteomes" id="UP000485058">
    <property type="component" value="Unassembled WGS sequence"/>
</dbReference>
<feature type="compositionally biased region" description="Low complexity" evidence="1">
    <location>
        <begin position="164"/>
        <end position="173"/>
    </location>
</feature>
<keyword evidence="3" id="KW-1185">Reference proteome</keyword>
<name>A0A699Z665_HAELA</name>
<dbReference type="EMBL" id="BLLF01000747">
    <property type="protein sequence ID" value="GFH14609.1"/>
    <property type="molecule type" value="Genomic_DNA"/>
</dbReference>
<feature type="region of interest" description="Disordered" evidence="1">
    <location>
        <begin position="164"/>
        <end position="185"/>
    </location>
</feature>
<feature type="non-terminal residue" evidence="2">
    <location>
        <position position="185"/>
    </location>
</feature>
<sequence>ACASLRLKGAAVPHEYEERFQLALWVFRHQRVFCKDLQGCTHLRPLPPGGIGMADVDVPSAVPQPAALLTRRGRKARSSRFDLQQAALSDPLAFLGPWLPDSIAQGLAAGDLDPSTLKPYDLAKVYAGASNMPLSVQQALGRMSSSASKRPKVARSGLTRTSAFHNSSASHSHPMLQPAATTAAI</sequence>
<protein>
    <submittedName>
        <fullName evidence="2">Uncharacterized protein</fullName>
    </submittedName>
</protein>
<comment type="caution">
    <text evidence="2">The sequence shown here is derived from an EMBL/GenBank/DDBJ whole genome shotgun (WGS) entry which is preliminary data.</text>
</comment>
<organism evidence="2 3">
    <name type="scientific">Haematococcus lacustris</name>
    <name type="common">Green alga</name>
    <name type="synonym">Haematococcus pluvialis</name>
    <dbReference type="NCBI Taxonomy" id="44745"/>
    <lineage>
        <taxon>Eukaryota</taxon>
        <taxon>Viridiplantae</taxon>
        <taxon>Chlorophyta</taxon>
        <taxon>core chlorophytes</taxon>
        <taxon>Chlorophyceae</taxon>
        <taxon>CS clade</taxon>
        <taxon>Chlamydomonadales</taxon>
        <taxon>Haematococcaceae</taxon>
        <taxon>Haematococcus</taxon>
    </lineage>
</organism>
<evidence type="ECO:0000313" key="2">
    <source>
        <dbReference type="EMBL" id="GFH14609.1"/>
    </source>
</evidence>
<dbReference type="AlphaFoldDB" id="A0A699Z665"/>
<accession>A0A699Z665</accession>
<evidence type="ECO:0000313" key="3">
    <source>
        <dbReference type="Proteomes" id="UP000485058"/>
    </source>
</evidence>
<evidence type="ECO:0000256" key="1">
    <source>
        <dbReference type="SAM" id="MobiDB-lite"/>
    </source>
</evidence>
<reference evidence="2 3" key="1">
    <citation type="submission" date="2020-02" db="EMBL/GenBank/DDBJ databases">
        <title>Draft genome sequence of Haematococcus lacustris strain NIES-144.</title>
        <authorList>
            <person name="Morimoto D."/>
            <person name="Nakagawa S."/>
            <person name="Yoshida T."/>
            <person name="Sawayama S."/>
        </authorList>
    </citation>
    <scope>NUCLEOTIDE SEQUENCE [LARGE SCALE GENOMIC DNA]</scope>
    <source>
        <strain evidence="2 3">NIES-144</strain>
    </source>
</reference>
<feature type="non-terminal residue" evidence="2">
    <location>
        <position position="1"/>
    </location>
</feature>
<gene>
    <name evidence="2" type="ORF">HaLaN_10699</name>
</gene>
<proteinExistence type="predicted"/>